<reference evidence="1" key="1">
    <citation type="journal article" date="2013" name="Nat. Commun.">
        <title>Whole-genome sequencing of Oryza brachyantha reveals mechanisms underlying Oryza genome evolution.</title>
        <authorList>
            <person name="Chen J."/>
            <person name="Huang Q."/>
            <person name="Gao D."/>
            <person name="Wang J."/>
            <person name="Lang Y."/>
            <person name="Liu T."/>
            <person name="Li B."/>
            <person name="Bai Z."/>
            <person name="Luis Goicoechea J."/>
            <person name="Liang C."/>
            <person name="Chen C."/>
            <person name="Zhang W."/>
            <person name="Sun S."/>
            <person name="Liao Y."/>
            <person name="Zhang X."/>
            <person name="Yang L."/>
            <person name="Song C."/>
            <person name="Wang M."/>
            <person name="Shi J."/>
            <person name="Liu G."/>
            <person name="Liu J."/>
            <person name="Zhou H."/>
            <person name="Zhou W."/>
            <person name="Yu Q."/>
            <person name="An N."/>
            <person name="Chen Y."/>
            <person name="Cai Q."/>
            <person name="Wang B."/>
            <person name="Liu B."/>
            <person name="Min J."/>
            <person name="Huang Y."/>
            <person name="Wu H."/>
            <person name="Li Z."/>
            <person name="Zhang Y."/>
            <person name="Yin Y."/>
            <person name="Song W."/>
            <person name="Jiang J."/>
            <person name="Jackson S.A."/>
            <person name="Wing R.A."/>
            <person name="Wang J."/>
            <person name="Chen M."/>
        </authorList>
    </citation>
    <scope>NUCLEOTIDE SEQUENCE [LARGE SCALE GENOMIC DNA]</scope>
    <source>
        <strain evidence="1">cv. IRGC 101232</strain>
    </source>
</reference>
<dbReference type="EnsemblPlants" id="OB09G10250.1">
    <property type="protein sequence ID" value="OB09G10250.1"/>
    <property type="gene ID" value="OB09G10250"/>
</dbReference>
<dbReference type="Gramene" id="OB09G10250.1">
    <property type="protein sequence ID" value="OB09G10250.1"/>
    <property type="gene ID" value="OB09G10250"/>
</dbReference>
<accession>J3MVJ7</accession>
<organism evidence="1">
    <name type="scientific">Oryza brachyantha</name>
    <name type="common">malo sina</name>
    <dbReference type="NCBI Taxonomy" id="4533"/>
    <lineage>
        <taxon>Eukaryota</taxon>
        <taxon>Viridiplantae</taxon>
        <taxon>Streptophyta</taxon>
        <taxon>Embryophyta</taxon>
        <taxon>Tracheophyta</taxon>
        <taxon>Spermatophyta</taxon>
        <taxon>Magnoliopsida</taxon>
        <taxon>Liliopsida</taxon>
        <taxon>Poales</taxon>
        <taxon>Poaceae</taxon>
        <taxon>BOP clade</taxon>
        <taxon>Oryzoideae</taxon>
        <taxon>Oryzeae</taxon>
        <taxon>Oryzinae</taxon>
        <taxon>Oryza</taxon>
    </lineage>
</organism>
<evidence type="ECO:0000313" key="1">
    <source>
        <dbReference type="EnsemblPlants" id="OB09G10250.1"/>
    </source>
</evidence>
<evidence type="ECO:0000313" key="2">
    <source>
        <dbReference type="Proteomes" id="UP000006038"/>
    </source>
</evidence>
<proteinExistence type="predicted"/>
<sequence length="94" mass="10481">MSDPPPSLAENFNQKYVFRSADIVYKNARKVAAEALPAWWPSPLCYRSGTTLSANTPGTEPPNLSARRVGAERWISQGTQKDNVDYITIVLRNN</sequence>
<name>J3MVJ7_ORYBR</name>
<protein>
    <submittedName>
        <fullName evidence="1">Uncharacterized protein</fullName>
    </submittedName>
</protein>
<dbReference type="Proteomes" id="UP000006038">
    <property type="component" value="Chromosome 9"/>
</dbReference>
<reference evidence="1" key="2">
    <citation type="submission" date="2013-04" db="UniProtKB">
        <authorList>
            <consortium name="EnsemblPlants"/>
        </authorList>
    </citation>
    <scope>IDENTIFICATION</scope>
</reference>
<dbReference type="HOGENOM" id="CLU_2389720_0_0_1"/>
<dbReference type="AlphaFoldDB" id="J3MVJ7"/>
<keyword evidence="2" id="KW-1185">Reference proteome</keyword>